<dbReference type="PANTHER" id="PTHR30461">
    <property type="entry name" value="DNA-INVERTASE FROM LAMBDOID PROPHAGE"/>
    <property type="match status" value="1"/>
</dbReference>
<dbReference type="CDD" id="cd00338">
    <property type="entry name" value="Ser_Recombinase"/>
    <property type="match status" value="1"/>
</dbReference>
<proteinExistence type="predicted"/>
<protein>
    <submittedName>
        <fullName evidence="2">Resolvase protein</fullName>
    </submittedName>
</protein>
<dbReference type="SUPFAM" id="SSF53041">
    <property type="entry name" value="Resolvase-like"/>
    <property type="match status" value="1"/>
</dbReference>
<evidence type="ECO:0000313" key="2">
    <source>
        <dbReference type="EMBL" id="EKD44759.1"/>
    </source>
</evidence>
<dbReference type="Gene3D" id="3.40.50.1390">
    <property type="entry name" value="Resolvase, N-terminal catalytic domain"/>
    <property type="match status" value="1"/>
</dbReference>
<dbReference type="InterPro" id="IPR036162">
    <property type="entry name" value="Resolvase-like_N_sf"/>
</dbReference>
<gene>
    <name evidence="2" type="ORF">ACD_71C00017G0006</name>
</gene>
<accession>K2A3V3</accession>
<organism evidence="2">
    <name type="scientific">uncultured bacterium</name>
    <name type="common">gcode 4</name>
    <dbReference type="NCBI Taxonomy" id="1234023"/>
    <lineage>
        <taxon>Bacteria</taxon>
        <taxon>environmental samples</taxon>
    </lineage>
</organism>
<dbReference type="InterPro" id="IPR006119">
    <property type="entry name" value="Resolv_N"/>
</dbReference>
<comment type="caution">
    <text evidence="2">The sequence shown here is derived from an EMBL/GenBank/DDBJ whole genome shotgun (WGS) entry which is preliminary data.</text>
</comment>
<dbReference type="GO" id="GO:0000150">
    <property type="term" value="F:DNA strand exchange activity"/>
    <property type="evidence" value="ECO:0007669"/>
    <property type="project" value="InterPro"/>
</dbReference>
<reference evidence="2" key="1">
    <citation type="journal article" date="2012" name="Science">
        <title>Fermentation, hydrogen, and sulfur metabolism in multiple uncultivated bacterial phyla.</title>
        <authorList>
            <person name="Wrighton K.C."/>
            <person name="Thomas B.C."/>
            <person name="Sharon I."/>
            <person name="Miller C.S."/>
            <person name="Castelle C.J."/>
            <person name="VerBerkmoes N.C."/>
            <person name="Wilkins M.J."/>
            <person name="Hettich R.L."/>
            <person name="Lipton M.S."/>
            <person name="Williams K.H."/>
            <person name="Long P.E."/>
            <person name="Banfield J.F."/>
        </authorList>
    </citation>
    <scope>NUCLEOTIDE SEQUENCE [LARGE SCALE GENOMIC DNA]</scope>
</reference>
<dbReference type="InterPro" id="IPR050639">
    <property type="entry name" value="SSR_resolvase"/>
</dbReference>
<dbReference type="PANTHER" id="PTHR30461:SF23">
    <property type="entry name" value="DNA RECOMBINASE-RELATED"/>
    <property type="match status" value="1"/>
</dbReference>
<dbReference type="EMBL" id="AMFJ01028748">
    <property type="protein sequence ID" value="EKD44759.1"/>
    <property type="molecule type" value="Genomic_DNA"/>
</dbReference>
<dbReference type="PROSITE" id="PS51736">
    <property type="entry name" value="RECOMBINASES_3"/>
    <property type="match status" value="1"/>
</dbReference>
<name>K2A3V3_9BACT</name>
<dbReference type="SMART" id="SM00857">
    <property type="entry name" value="Resolvase"/>
    <property type="match status" value="1"/>
</dbReference>
<sequence>MRTNKVAFYIRTSTPENEMAGHWADLQLRELRSYTDSRKNEGWQVSEDHIFIDEGYSGASATEKRPALAELKEEILMGGIDTVLITSLDRLFRKTPDMFQFRDFLNEHKVNLVSKKEKFNLENMGSQLLMLLESGLPIDSDQK</sequence>
<dbReference type="GO" id="GO:0003677">
    <property type="term" value="F:DNA binding"/>
    <property type="evidence" value="ECO:0007669"/>
    <property type="project" value="InterPro"/>
</dbReference>
<evidence type="ECO:0000259" key="1">
    <source>
        <dbReference type="PROSITE" id="PS51736"/>
    </source>
</evidence>
<dbReference type="Pfam" id="PF00239">
    <property type="entry name" value="Resolvase"/>
    <property type="match status" value="1"/>
</dbReference>
<feature type="domain" description="Resolvase/invertase-type recombinase catalytic" evidence="1">
    <location>
        <begin position="5"/>
        <end position="143"/>
    </location>
</feature>
<dbReference type="AlphaFoldDB" id="K2A3V3"/>